<comment type="subcellular location">
    <subcellularLocation>
        <location evidence="1">Membrane</location>
        <topology evidence="1">Multi-pass membrane protein</topology>
    </subcellularLocation>
</comment>
<feature type="transmembrane region" description="Helical" evidence="6">
    <location>
        <begin position="237"/>
        <end position="260"/>
    </location>
</feature>
<feature type="transmembrane region" description="Helical" evidence="6">
    <location>
        <begin position="272"/>
        <end position="292"/>
    </location>
</feature>
<evidence type="ECO:0000256" key="1">
    <source>
        <dbReference type="ARBA" id="ARBA00004141"/>
    </source>
</evidence>
<evidence type="ECO:0000313" key="7">
    <source>
        <dbReference type="EMBL" id="GFH48547.1"/>
    </source>
</evidence>
<dbReference type="SUPFAM" id="SSF81321">
    <property type="entry name" value="Family A G protein-coupled receptor-like"/>
    <property type="match status" value="1"/>
</dbReference>
<evidence type="ECO:0008006" key="9">
    <source>
        <dbReference type="Google" id="ProtNLM"/>
    </source>
</evidence>
<keyword evidence="3 6" id="KW-1133">Transmembrane helix</keyword>
<evidence type="ECO:0000256" key="2">
    <source>
        <dbReference type="ARBA" id="ARBA00022692"/>
    </source>
</evidence>
<keyword evidence="8" id="KW-1185">Reference proteome</keyword>
<evidence type="ECO:0000256" key="6">
    <source>
        <dbReference type="SAM" id="Phobius"/>
    </source>
</evidence>
<accession>A0AAD3CM54</accession>
<keyword evidence="4 6" id="KW-0472">Membrane</keyword>
<reference evidence="7 8" key="1">
    <citation type="journal article" date="2021" name="Sci. Rep.">
        <title>The genome of the diatom Chaetoceros tenuissimus carries an ancient integrated fragment of an extant virus.</title>
        <authorList>
            <person name="Hongo Y."/>
            <person name="Kimura K."/>
            <person name="Takaki Y."/>
            <person name="Yoshida Y."/>
            <person name="Baba S."/>
            <person name="Kobayashi G."/>
            <person name="Nagasaki K."/>
            <person name="Hano T."/>
            <person name="Tomaru Y."/>
        </authorList>
    </citation>
    <scope>NUCLEOTIDE SEQUENCE [LARGE SCALE GENOMIC DNA]</scope>
    <source>
        <strain evidence="7 8">NIES-3715</strain>
    </source>
</reference>
<dbReference type="Proteomes" id="UP001054902">
    <property type="component" value="Unassembled WGS sequence"/>
</dbReference>
<dbReference type="GO" id="GO:0007189">
    <property type="term" value="P:adenylate cyclase-activating G protein-coupled receptor signaling pathway"/>
    <property type="evidence" value="ECO:0007669"/>
    <property type="project" value="TreeGrafter"/>
</dbReference>
<comment type="caution">
    <text evidence="7">The sequence shown here is derived from an EMBL/GenBank/DDBJ whole genome shotgun (WGS) entry which is preliminary data.</text>
</comment>
<dbReference type="EMBL" id="BLLK01000028">
    <property type="protein sequence ID" value="GFH48547.1"/>
    <property type="molecule type" value="Genomic_DNA"/>
</dbReference>
<feature type="transmembrane region" description="Helical" evidence="6">
    <location>
        <begin position="151"/>
        <end position="179"/>
    </location>
</feature>
<organism evidence="7 8">
    <name type="scientific">Chaetoceros tenuissimus</name>
    <dbReference type="NCBI Taxonomy" id="426638"/>
    <lineage>
        <taxon>Eukaryota</taxon>
        <taxon>Sar</taxon>
        <taxon>Stramenopiles</taxon>
        <taxon>Ochrophyta</taxon>
        <taxon>Bacillariophyta</taxon>
        <taxon>Coscinodiscophyceae</taxon>
        <taxon>Chaetocerotophycidae</taxon>
        <taxon>Chaetocerotales</taxon>
        <taxon>Chaetocerotaceae</taxon>
        <taxon>Chaetoceros</taxon>
    </lineage>
</organism>
<dbReference type="PANTHER" id="PTHR23112">
    <property type="entry name" value="G PROTEIN-COUPLED RECEPTOR 157-RELATED"/>
    <property type="match status" value="1"/>
</dbReference>
<keyword evidence="2 6" id="KW-0812">Transmembrane</keyword>
<evidence type="ECO:0000313" key="8">
    <source>
        <dbReference type="Proteomes" id="UP001054902"/>
    </source>
</evidence>
<sequence>MVGARGSKLSSPYRRIIFGLAVSDILQSISLITGPFAPPPTSSAVAPFASGNNAFCSFNGAMFTTGSVASTMYITSLCMYYVYKLRNRVSDEKFKRIEVYLHSVPILYKLFMVVSALSLNAYTPSHLGGFCYYSGQCKDDENGCFPARDEIIMVLYFIIDSLIVPGVCLFGVIVSMFLLSAHALERIKKGGNGRNTSQRNPPEDFSDDNKDENSVSSQENLLRYLSKLYKREILTQAFLYIFFNLVVYIWPLIGILLALTENIDPLLGDHPFAMLFVTFFPLGGLFNICIYCRPMVTALVRKFPEISYLKAFFLVIKSGGEIPKDEKTNEKQKGNDSELPGIAVRNMNEEDFISCDDSNIVMAGNWKGSGRSSLSFRKSEEENYWRDLVASAGASGEESHHFYSPDNDTLATLMYGLSDEMRNSNKNAATNGEIATDNQTI</sequence>
<evidence type="ECO:0000256" key="5">
    <source>
        <dbReference type="SAM" id="MobiDB-lite"/>
    </source>
</evidence>
<protein>
    <recommendedName>
        <fullName evidence="9">G-protein coupled receptors family 1 profile domain-containing protein</fullName>
    </recommendedName>
</protein>
<feature type="transmembrane region" description="Helical" evidence="6">
    <location>
        <begin position="104"/>
        <end position="123"/>
    </location>
</feature>
<feature type="region of interest" description="Disordered" evidence="5">
    <location>
        <begin position="190"/>
        <end position="213"/>
    </location>
</feature>
<evidence type="ECO:0000256" key="3">
    <source>
        <dbReference type="ARBA" id="ARBA00022989"/>
    </source>
</evidence>
<feature type="transmembrane region" description="Helical" evidence="6">
    <location>
        <begin position="16"/>
        <end position="37"/>
    </location>
</feature>
<dbReference type="GO" id="GO:0004930">
    <property type="term" value="F:G protein-coupled receptor activity"/>
    <property type="evidence" value="ECO:0007669"/>
    <property type="project" value="TreeGrafter"/>
</dbReference>
<evidence type="ECO:0000256" key="4">
    <source>
        <dbReference type="ARBA" id="ARBA00023136"/>
    </source>
</evidence>
<gene>
    <name evidence="7" type="ORF">CTEN210_05023</name>
</gene>
<dbReference type="PANTHER" id="PTHR23112:SF0">
    <property type="entry name" value="TRANSMEMBRANE PROTEIN 116"/>
    <property type="match status" value="1"/>
</dbReference>
<dbReference type="Gene3D" id="1.20.1070.10">
    <property type="entry name" value="Rhodopsin 7-helix transmembrane proteins"/>
    <property type="match status" value="1"/>
</dbReference>
<dbReference type="AlphaFoldDB" id="A0AAD3CM54"/>
<name>A0AAD3CM54_9STRA</name>
<proteinExistence type="predicted"/>
<feature type="transmembrane region" description="Helical" evidence="6">
    <location>
        <begin position="57"/>
        <end position="83"/>
    </location>
</feature>
<dbReference type="GO" id="GO:0005886">
    <property type="term" value="C:plasma membrane"/>
    <property type="evidence" value="ECO:0007669"/>
    <property type="project" value="TreeGrafter"/>
</dbReference>